<keyword evidence="2" id="KW-0472">Membrane</keyword>
<gene>
    <name evidence="3" type="ORF">CJ030_MR7G028006</name>
</gene>
<keyword evidence="2" id="KW-0812">Transmembrane</keyword>
<feature type="compositionally biased region" description="Polar residues" evidence="1">
    <location>
        <begin position="14"/>
        <end position="24"/>
    </location>
</feature>
<protein>
    <submittedName>
        <fullName evidence="3">Uncharacterized protein</fullName>
    </submittedName>
</protein>
<comment type="caution">
    <text evidence="3">The sequence shown here is derived from an EMBL/GenBank/DDBJ whole genome shotgun (WGS) entry which is preliminary data.</text>
</comment>
<feature type="region of interest" description="Disordered" evidence="1">
    <location>
        <begin position="1"/>
        <end position="24"/>
    </location>
</feature>
<reference evidence="3 4" key="1">
    <citation type="journal article" date="2019" name="Plant Biotechnol. J.">
        <title>The red bayberry genome and genetic basis of sex determination.</title>
        <authorList>
            <person name="Jia H.M."/>
            <person name="Jia H.J."/>
            <person name="Cai Q.L."/>
            <person name="Wang Y."/>
            <person name="Zhao H.B."/>
            <person name="Yang W.F."/>
            <person name="Wang G.Y."/>
            <person name="Li Y.H."/>
            <person name="Zhan D.L."/>
            <person name="Shen Y.T."/>
            <person name="Niu Q.F."/>
            <person name="Chang L."/>
            <person name="Qiu J."/>
            <person name="Zhao L."/>
            <person name="Xie H.B."/>
            <person name="Fu W.Y."/>
            <person name="Jin J."/>
            <person name="Li X.W."/>
            <person name="Jiao Y."/>
            <person name="Zhou C.C."/>
            <person name="Tu T."/>
            <person name="Chai C.Y."/>
            <person name="Gao J.L."/>
            <person name="Fan L.J."/>
            <person name="van de Weg E."/>
            <person name="Wang J.Y."/>
            <person name="Gao Z.S."/>
        </authorList>
    </citation>
    <scope>NUCLEOTIDE SEQUENCE [LARGE SCALE GENOMIC DNA]</scope>
    <source>
        <tissue evidence="3">Leaves</tissue>
    </source>
</reference>
<keyword evidence="2" id="KW-1133">Transmembrane helix</keyword>
<organism evidence="3 4">
    <name type="scientific">Morella rubra</name>
    <name type="common">Chinese bayberry</name>
    <dbReference type="NCBI Taxonomy" id="262757"/>
    <lineage>
        <taxon>Eukaryota</taxon>
        <taxon>Viridiplantae</taxon>
        <taxon>Streptophyta</taxon>
        <taxon>Embryophyta</taxon>
        <taxon>Tracheophyta</taxon>
        <taxon>Spermatophyta</taxon>
        <taxon>Magnoliopsida</taxon>
        <taxon>eudicotyledons</taxon>
        <taxon>Gunneridae</taxon>
        <taxon>Pentapetalae</taxon>
        <taxon>rosids</taxon>
        <taxon>fabids</taxon>
        <taxon>Fagales</taxon>
        <taxon>Myricaceae</taxon>
        <taxon>Morella</taxon>
    </lineage>
</organism>
<accession>A0A6A1UZJ7</accession>
<dbReference type="Proteomes" id="UP000516437">
    <property type="component" value="Chromosome 7"/>
</dbReference>
<dbReference type="AlphaFoldDB" id="A0A6A1UZJ7"/>
<evidence type="ECO:0000313" key="3">
    <source>
        <dbReference type="EMBL" id="KAB1205809.1"/>
    </source>
</evidence>
<feature type="transmembrane region" description="Helical" evidence="2">
    <location>
        <begin position="180"/>
        <end position="199"/>
    </location>
</feature>
<evidence type="ECO:0000256" key="2">
    <source>
        <dbReference type="SAM" id="Phobius"/>
    </source>
</evidence>
<name>A0A6A1UZJ7_9ROSI</name>
<evidence type="ECO:0000313" key="4">
    <source>
        <dbReference type="Proteomes" id="UP000516437"/>
    </source>
</evidence>
<proteinExistence type="predicted"/>
<dbReference type="EMBL" id="RXIC02000025">
    <property type="protein sequence ID" value="KAB1205809.1"/>
    <property type="molecule type" value="Genomic_DNA"/>
</dbReference>
<evidence type="ECO:0000256" key="1">
    <source>
        <dbReference type="SAM" id="MobiDB-lite"/>
    </source>
</evidence>
<sequence>MSGVKRVRTKDRIGSSSQDQEVTNPTMTLERRMKYLRGRPMAKEHRAPRCSWRCEAAVLILGRRHCRFLALLPAVPLTDEQRTSEQDLWTLMTGKTSAVVGSIIKQRAVDKLTKEVQELRDDQEKLRTAFEGECTVTFLRNKAVVAHMKGSTNSWKKSRRLWMISRQRQIHRRFPEIFQMTWRLSVMLFSLDIFMMFLLSF</sequence>
<keyword evidence="4" id="KW-1185">Reference proteome</keyword>